<dbReference type="PANTHER" id="PTHR21590">
    <property type="entry name" value="SEA DOMAIN-CONTAINING PROTEIN"/>
    <property type="match status" value="1"/>
</dbReference>
<keyword evidence="2" id="KW-1185">Reference proteome</keyword>
<protein>
    <recommendedName>
        <fullName evidence="3">KIAA1549-like b</fullName>
    </recommendedName>
</protein>
<proteinExistence type="predicted"/>
<name>A0A3B3QQP0_9TELE</name>
<evidence type="ECO:0008006" key="3">
    <source>
        <dbReference type="Google" id="ProtNLM"/>
    </source>
</evidence>
<dbReference type="PANTHER" id="PTHR21590:SF3">
    <property type="entry name" value="UPF0606 PROTEIN KIAA1549L"/>
    <property type="match status" value="1"/>
</dbReference>
<dbReference type="Pfam" id="PF12877">
    <property type="entry name" value="KIAA1549"/>
    <property type="match status" value="1"/>
</dbReference>
<organism evidence="1 2">
    <name type="scientific">Paramormyrops kingsleyae</name>
    <dbReference type="NCBI Taxonomy" id="1676925"/>
    <lineage>
        <taxon>Eukaryota</taxon>
        <taxon>Metazoa</taxon>
        <taxon>Chordata</taxon>
        <taxon>Craniata</taxon>
        <taxon>Vertebrata</taxon>
        <taxon>Euteleostomi</taxon>
        <taxon>Actinopterygii</taxon>
        <taxon>Neopterygii</taxon>
        <taxon>Teleostei</taxon>
        <taxon>Osteoglossocephala</taxon>
        <taxon>Osteoglossomorpha</taxon>
        <taxon>Osteoglossiformes</taxon>
        <taxon>Mormyridae</taxon>
        <taxon>Paramormyrops</taxon>
    </lineage>
</organism>
<evidence type="ECO:0000313" key="2">
    <source>
        <dbReference type="Proteomes" id="UP000261540"/>
    </source>
</evidence>
<reference evidence="1" key="1">
    <citation type="submission" date="2025-08" db="UniProtKB">
        <authorList>
            <consortium name="Ensembl"/>
        </authorList>
    </citation>
    <scope>IDENTIFICATION</scope>
</reference>
<accession>A0A3B3QQP0</accession>
<dbReference type="AlphaFoldDB" id="A0A3B3QQP0"/>
<sequence length="131" mass="14397">MSLFLRFVGPGDDITSCAFVQSMEQRLESVFTEAQSKVLNSSAKLSVQILAAWQLPLSQAVALTYVVRNGSESLNGTVSSGLLGQLSAELVGYFLFYPPLRHFIESTFNQKMFLCNLAQQILLCVLSLITV</sequence>
<reference evidence="1" key="2">
    <citation type="submission" date="2025-09" db="UniProtKB">
        <authorList>
            <consortium name="Ensembl"/>
        </authorList>
    </citation>
    <scope>IDENTIFICATION</scope>
</reference>
<dbReference type="Proteomes" id="UP000261540">
    <property type="component" value="Unplaced"/>
</dbReference>
<dbReference type="GeneTree" id="ENSGT00530000063472"/>
<dbReference type="Ensembl" id="ENSPKIT00000033074.1">
    <property type="protein sequence ID" value="ENSPKIP00000008982.1"/>
    <property type="gene ID" value="ENSPKIG00000024257.1"/>
</dbReference>
<dbReference type="InterPro" id="IPR024606">
    <property type="entry name" value="KIAA1549"/>
</dbReference>
<evidence type="ECO:0000313" key="1">
    <source>
        <dbReference type="Ensembl" id="ENSPKIP00000008982.1"/>
    </source>
</evidence>